<proteinExistence type="predicted"/>
<sequence>MQLSPTAKYGFRIRTRSGAVVDNLLIFGKDAPDAERKLRQIYLGCEILEAKRLLVQMPRVGMVNFEDVVDLISGPASVETSK</sequence>
<name>A0A1A8Y157_9RHOO</name>
<keyword evidence="2" id="KW-1185">Reference proteome</keyword>
<protein>
    <submittedName>
        <fullName evidence="1">Uncharacterized protein</fullName>
    </submittedName>
</protein>
<organism evidence="1 2">
    <name type="scientific">Candidatus Propionivibrio aalborgensis</name>
    <dbReference type="NCBI Taxonomy" id="1860101"/>
    <lineage>
        <taxon>Bacteria</taxon>
        <taxon>Pseudomonadati</taxon>
        <taxon>Pseudomonadota</taxon>
        <taxon>Betaproteobacteria</taxon>
        <taxon>Rhodocyclales</taxon>
        <taxon>Rhodocyclaceae</taxon>
        <taxon>Propionivibrio</taxon>
    </lineage>
</organism>
<dbReference type="Proteomes" id="UP000199600">
    <property type="component" value="Unassembled WGS sequence"/>
</dbReference>
<evidence type="ECO:0000313" key="2">
    <source>
        <dbReference type="Proteomes" id="UP000199600"/>
    </source>
</evidence>
<accession>A0A1A8Y157</accession>
<reference evidence="1 2" key="1">
    <citation type="submission" date="2016-06" db="EMBL/GenBank/DDBJ databases">
        <authorList>
            <person name="Kjaerup R.B."/>
            <person name="Dalgaard T.S."/>
            <person name="Juul-Madsen H.R."/>
        </authorList>
    </citation>
    <scope>NUCLEOTIDE SEQUENCE [LARGE SCALE GENOMIC DNA]</scope>
    <source>
        <strain evidence="1">2</strain>
    </source>
</reference>
<dbReference type="RefSeq" id="WP_186412426.1">
    <property type="nucleotide sequence ID" value="NZ_FLQY01000379.1"/>
</dbReference>
<dbReference type="AlphaFoldDB" id="A0A1A8Y157"/>
<dbReference type="EMBL" id="FLQY01000379">
    <property type="protein sequence ID" value="SBT10870.1"/>
    <property type="molecule type" value="Genomic_DNA"/>
</dbReference>
<evidence type="ECO:0000313" key="1">
    <source>
        <dbReference type="EMBL" id="SBT10870.1"/>
    </source>
</evidence>
<gene>
    <name evidence="1" type="ORF">PROAA_750020</name>
</gene>